<sequence>MSSPNNLPPLAADGVFAVSASSIIDAPREKVWGILTDFPSYKEWNPFVRDSVLVDESEEILPDQTLAEGKYMLIAPVHLPPTMGKPGMFQKQSAFVKVVTVDPENCCLKWISIIGYPFLLRAERWQSLSVGDDGKTKYETIEVFSGVLAYLVKLFTQANLKLGFEAMAQELKRRAEAVA</sequence>
<organism evidence="1 2">
    <name type="scientific">Pleurotus eryngii</name>
    <name type="common">Boletus of the steppes</name>
    <dbReference type="NCBI Taxonomy" id="5323"/>
    <lineage>
        <taxon>Eukaryota</taxon>
        <taxon>Fungi</taxon>
        <taxon>Dikarya</taxon>
        <taxon>Basidiomycota</taxon>
        <taxon>Agaricomycotina</taxon>
        <taxon>Agaricomycetes</taxon>
        <taxon>Agaricomycetidae</taxon>
        <taxon>Agaricales</taxon>
        <taxon>Pleurotineae</taxon>
        <taxon>Pleurotaceae</taxon>
        <taxon>Pleurotus</taxon>
    </lineage>
</organism>
<dbReference type="InterPro" id="IPR023393">
    <property type="entry name" value="START-like_dom_sf"/>
</dbReference>
<dbReference type="PANTHER" id="PTHR36166:SF1">
    <property type="entry name" value="SRPBCC DOMAIN-CONTAINING PROTEIN"/>
    <property type="match status" value="1"/>
</dbReference>
<dbReference type="Proteomes" id="UP000807025">
    <property type="component" value="Unassembled WGS sequence"/>
</dbReference>
<dbReference type="EMBL" id="MU154570">
    <property type="protein sequence ID" value="KAF9494644.1"/>
    <property type="molecule type" value="Genomic_DNA"/>
</dbReference>
<evidence type="ECO:0000313" key="1">
    <source>
        <dbReference type="EMBL" id="KAF9494644.1"/>
    </source>
</evidence>
<dbReference type="SUPFAM" id="SSF55961">
    <property type="entry name" value="Bet v1-like"/>
    <property type="match status" value="1"/>
</dbReference>
<reference evidence="1" key="1">
    <citation type="submission" date="2020-11" db="EMBL/GenBank/DDBJ databases">
        <authorList>
            <consortium name="DOE Joint Genome Institute"/>
            <person name="Ahrendt S."/>
            <person name="Riley R."/>
            <person name="Andreopoulos W."/>
            <person name="Labutti K."/>
            <person name="Pangilinan J."/>
            <person name="Ruiz-Duenas F.J."/>
            <person name="Barrasa J.M."/>
            <person name="Sanchez-Garcia M."/>
            <person name="Camarero S."/>
            <person name="Miyauchi S."/>
            <person name="Serrano A."/>
            <person name="Linde D."/>
            <person name="Babiker R."/>
            <person name="Drula E."/>
            <person name="Ayuso-Fernandez I."/>
            <person name="Pacheco R."/>
            <person name="Padilla G."/>
            <person name="Ferreira P."/>
            <person name="Barriuso J."/>
            <person name="Kellner H."/>
            <person name="Castanera R."/>
            <person name="Alfaro M."/>
            <person name="Ramirez L."/>
            <person name="Pisabarro A.G."/>
            <person name="Kuo A."/>
            <person name="Tritt A."/>
            <person name="Lipzen A."/>
            <person name="He G."/>
            <person name="Yan M."/>
            <person name="Ng V."/>
            <person name="Cullen D."/>
            <person name="Martin F."/>
            <person name="Rosso M.-N."/>
            <person name="Henrissat B."/>
            <person name="Hibbett D."/>
            <person name="Martinez A.T."/>
            <person name="Grigoriev I.V."/>
        </authorList>
    </citation>
    <scope>NUCLEOTIDE SEQUENCE</scope>
    <source>
        <strain evidence="1">ATCC 90797</strain>
    </source>
</reference>
<keyword evidence="2" id="KW-1185">Reference proteome</keyword>
<dbReference type="PANTHER" id="PTHR36166">
    <property type="entry name" value="CHROMOSOME 9, WHOLE GENOME SHOTGUN SEQUENCE"/>
    <property type="match status" value="1"/>
</dbReference>
<dbReference type="CDD" id="cd07822">
    <property type="entry name" value="SRPBCC_4"/>
    <property type="match status" value="1"/>
</dbReference>
<proteinExistence type="predicted"/>
<dbReference type="InterPro" id="IPR019587">
    <property type="entry name" value="Polyketide_cyclase/dehydratase"/>
</dbReference>
<comment type="caution">
    <text evidence="1">The sequence shown here is derived from an EMBL/GenBank/DDBJ whole genome shotgun (WGS) entry which is preliminary data.</text>
</comment>
<evidence type="ECO:0008006" key="3">
    <source>
        <dbReference type="Google" id="ProtNLM"/>
    </source>
</evidence>
<dbReference type="Pfam" id="PF10604">
    <property type="entry name" value="Polyketide_cyc2"/>
    <property type="match status" value="1"/>
</dbReference>
<dbReference type="AlphaFoldDB" id="A0A9P5ZVB5"/>
<accession>A0A9P5ZVB5</accession>
<dbReference type="OrthoDB" id="509124at2759"/>
<dbReference type="Gene3D" id="3.30.530.20">
    <property type="match status" value="1"/>
</dbReference>
<name>A0A9P5ZVB5_PLEER</name>
<evidence type="ECO:0000313" key="2">
    <source>
        <dbReference type="Proteomes" id="UP000807025"/>
    </source>
</evidence>
<gene>
    <name evidence="1" type="ORF">BDN71DRAFT_1392891</name>
</gene>
<protein>
    <recommendedName>
        <fullName evidence="3">Coenzyme Q-binding protein COQ10 START domain-containing protein</fullName>
    </recommendedName>
</protein>